<evidence type="ECO:0000256" key="1">
    <source>
        <dbReference type="SAM" id="Phobius"/>
    </source>
</evidence>
<sequence>MAHPPTNASRETSILWLLFSFDGRIGREPFFLGFVLITLVEVVLMSPMRGEIQELIAQPNLPFLVIIGIALWTEFALAVKRLHDRGYSALFSLILFIPFVNFIFFFLVLALVPGDAGPNRYGPSANSRPR</sequence>
<feature type="transmembrane region" description="Helical" evidence="1">
    <location>
        <begin position="90"/>
        <end position="112"/>
    </location>
</feature>
<dbReference type="PANTHER" id="PTHR34980">
    <property type="entry name" value="INNER MEMBRANE PROTEIN-RELATED-RELATED"/>
    <property type="match status" value="1"/>
</dbReference>
<dbReference type="AlphaFoldDB" id="A0A1M7ZMN9"/>
<feature type="transmembrane region" description="Helical" evidence="1">
    <location>
        <begin position="30"/>
        <end position="48"/>
    </location>
</feature>
<dbReference type="Proteomes" id="UP000186406">
    <property type="component" value="Unassembled WGS sequence"/>
</dbReference>
<dbReference type="EMBL" id="FRXO01000005">
    <property type="protein sequence ID" value="SHO66082.1"/>
    <property type="molecule type" value="Genomic_DNA"/>
</dbReference>
<gene>
    <name evidence="2" type="ORF">SAMN02745172_02734</name>
</gene>
<dbReference type="RefSeq" id="WP_073629565.1">
    <property type="nucleotide sequence ID" value="NZ_FRXO01000005.1"/>
</dbReference>
<feature type="transmembrane region" description="Helical" evidence="1">
    <location>
        <begin position="60"/>
        <end position="78"/>
    </location>
</feature>
<dbReference type="InterPro" id="IPR008523">
    <property type="entry name" value="DUF805"/>
</dbReference>
<dbReference type="PANTHER" id="PTHR34980:SF3">
    <property type="entry name" value="BLR8105 PROTEIN"/>
    <property type="match status" value="1"/>
</dbReference>
<accession>A0A1M7ZMN9</accession>
<dbReference type="OrthoDB" id="9812349at2"/>
<name>A0A1M7ZMN9_9HYPH</name>
<evidence type="ECO:0000313" key="3">
    <source>
        <dbReference type="Proteomes" id="UP000186406"/>
    </source>
</evidence>
<organism evidence="2 3">
    <name type="scientific">Pseudoxanthobacter soli DSM 19599</name>
    <dbReference type="NCBI Taxonomy" id="1123029"/>
    <lineage>
        <taxon>Bacteria</taxon>
        <taxon>Pseudomonadati</taxon>
        <taxon>Pseudomonadota</taxon>
        <taxon>Alphaproteobacteria</taxon>
        <taxon>Hyphomicrobiales</taxon>
        <taxon>Segnochrobactraceae</taxon>
        <taxon>Pseudoxanthobacter</taxon>
    </lineage>
</organism>
<dbReference type="STRING" id="1123029.SAMN02745172_02734"/>
<dbReference type="Pfam" id="PF05656">
    <property type="entry name" value="DUF805"/>
    <property type="match status" value="1"/>
</dbReference>
<keyword evidence="1" id="KW-1133">Transmembrane helix</keyword>
<evidence type="ECO:0000313" key="2">
    <source>
        <dbReference type="EMBL" id="SHO66082.1"/>
    </source>
</evidence>
<dbReference type="GO" id="GO:0005886">
    <property type="term" value="C:plasma membrane"/>
    <property type="evidence" value="ECO:0007669"/>
    <property type="project" value="TreeGrafter"/>
</dbReference>
<keyword evidence="1" id="KW-0812">Transmembrane</keyword>
<keyword evidence="1" id="KW-0472">Membrane</keyword>
<keyword evidence="3" id="KW-1185">Reference proteome</keyword>
<protein>
    <submittedName>
        <fullName evidence="2">Uncharacterized membrane protein YhaH, DUF805 family</fullName>
    </submittedName>
</protein>
<reference evidence="2 3" key="1">
    <citation type="submission" date="2016-12" db="EMBL/GenBank/DDBJ databases">
        <authorList>
            <person name="Song W.-J."/>
            <person name="Kurnit D.M."/>
        </authorList>
    </citation>
    <scope>NUCLEOTIDE SEQUENCE [LARGE SCALE GENOMIC DNA]</scope>
    <source>
        <strain evidence="2 3">DSM 19599</strain>
    </source>
</reference>
<proteinExistence type="predicted"/>